<dbReference type="Proteomes" id="UP000055048">
    <property type="component" value="Unassembled WGS sequence"/>
</dbReference>
<organism evidence="1 2">
    <name type="scientific">Trichinella murrelli</name>
    <dbReference type="NCBI Taxonomy" id="144512"/>
    <lineage>
        <taxon>Eukaryota</taxon>
        <taxon>Metazoa</taxon>
        <taxon>Ecdysozoa</taxon>
        <taxon>Nematoda</taxon>
        <taxon>Enoplea</taxon>
        <taxon>Dorylaimia</taxon>
        <taxon>Trichinellida</taxon>
        <taxon>Trichinellidae</taxon>
        <taxon>Trichinella</taxon>
    </lineage>
</organism>
<evidence type="ECO:0000313" key="1">
    <source>
        <dbReference type="EMBL" id="KRX37618.1"/>
    </source>
</evidence>
<reference evidence="1 2" key="1">
    <citation type="submission" date="2015-01" db="EMBL/GenBank/DDBJ databases">
        <title>Evolution of Trichinella species and genotypes.</title>
        <authorList>
            <person name="Korhonen P.K."/>
            <person name="Edoardo P."/>
            <person name="Giuseppe L.R."/>
            <person name="Gasser R.B."/>
        </authorList>
    </citation>
    <scope>NUCLEOTIDE SEQUENCE [LARGE SCALE GENOMIC DNA]</scope>
    <source>
        <strain evidence="1">ISS417</strain>
    </source>
</reference>
<proteinExistence type="predicted"/>
<keyword evidence="2" id="KW-1185">Reference proteome</keyword>
<gene>
    <name evidence="1" type="ORF">T05_15643</name>
</gene>
<sequence length="60" mass="7401">MDALVRYYEKVLLFVKMTLNLFEFNNRKCLNWKSIYFKEEIEISRQTVYGIDLGEMRRMI</sequence>
<comment type="caution">
    <text evidence="1">The sequence shown here is derived from an EMBL/GenBank/DDBJ whole genome shotgun (WGS) entry which is preliminary data.</text>
</comment>
<protein>
    <submittedName>
        <fullName evidence="1">Uncharacterized protein</fullName>
    </submittedName>
</protein>
<evidence type="ECO:0000313" key="2">
    <source>
        <dbReference type="Proteomes" id="UP000055048"/>
    </source>
</evidence>
<dbReference type="EMBL" id="JYDJ01000302">
    <property type="protein sequence ID" value="KRX37618.1"/>
    <property type="molecule type" value="Genomic_DNA"/>
</dbReference>
<dbReference type="AlphaFoldDB" id="A0A0V0TF10"/>
<accession>A0A0V0TF10</accession>
<name>A0A0V0TF10_9BILA</name>